<dbReference type="AlphaFoldDB" id="A0AAU9JF89"/>
<organism evidence="1 2">
    <name type="scientific">Blepharisma stoltei</name>
    <dbReference type="NCBI Taxonomy" id="1481888"/>
    <lineage>
        <taxon>Eukaryota</taxon>
        <taxon>Sar</taxon>
        <taxon>Alveolata</taxon>
        <taxon>Ciliophora</taxon>
        <taxon>Postciliodesmatophora</taxon>
        <taxon>Heterotrichea</taxon>
        <taxon>Heterotrichida</taxon>
        <taxon>Blepharismidae</taxon>
        <taxon>Blepharisma</taxon>
    </lineage>
</organism>
<evidence type="ECO:0000313" key="2">
    <source>
        <dbReference type="Proteomes" id="UP001162131"/>
    </source>
</evidence>
<reference evidence="1" key="1">
    <citation type="submission" date="2021-09" db="EMBL/GenBank/DDBJ databases">
        <authorList>
            <consortium name="AG Swart"/>
            <person name="Singh M."/>
            <person name="Singh A."/>
            <person name="Seah K."/>
            <person name="Emmerich C."/>
        </authorList>
    </citation>
    <scope>NUCLEOTIDE SEQUENCE</scope>
    <source>
        <strain evidence="1">ATCC30299</strain>
    </source>
</reference>
<evidence type="ECO:0008006" key="3">
    <source>
        <dbReference type="Google" id="ProtNLM"/>
    </source>
</evidence>
<protein>
    <recommendedName>
        <fullName evidence="3">AN1-type domain-containing protein</fullName>
    </recommendedName>
</protein>
<gene>
    <name evidence="1" type="ORF">BSTOLATCC_MIC36063</name>
</gene>
<evidence type="ECO:0000313" key="1">
    <source>
        <dbReference type="EMBL" id="CAG9324268.1"/>
    </source>
</evidence>
<sequence length="90" mass="10287">MAKGSNFCCVLDATFISDCCQFKACPKHYLSDEAQGYKLKRINLPNNVESKEILCNFIVTLKKKLKSQIDNLISKSSKTEDFEQYKEKLA</sequence>
<comment type="caution">
    <text evidence="1">The sequence shown here is derived from an EMBL/GenBank/DDBJ whole genome shotgun (WGS) entry which is preliminary data.</text>
</comment>
<name>A0AAU9JF89_9CILI</name>
<accession>A0AAU9JF89</accession>
<dbReference type="EMBL" id="CAJZBQ010000036">
    <property type="protein sequence ID" value="CAG9324268.1"/>
    <property type="molecule type" value="Genomic_DNA"/>
</dbReference>
<proteinExistence type="predicted"/>
<dbReference type="Proteomes" id="UP001162131">
    <property type="component" value="Unassembled WGS sequence"/>
</dbReference>
<keyword evidence="2" id="KW-1185">Reference proteome</keyword>